<dbReference type="Proteomes" id="UP000265663">
    <property type="component" value="Unassembled WGS sequence"/>
</dbReference>
<dbReference type="Gene3D" id="3.40.50.720">
    <property type="entry name" value="NAD(P)-binding Rossmann-like Domain"/>
    <property type="match status" value="1"/>
</dbReference>
<accession>A0A3M7M254</accession>
<dbReference type="CDD" id="cd05251">
    <property type="entry name" value="NmrA_like_SDR_a"/>
    <property type="match status" value="1"/>
</dbReference>
<dbReference type="EMBL" id="KE747816">
    <property type="protein sequence ID" value="RMZ68572.1"/>
    <property type="molecule type" value="Genomic_DNA"/>
</dbReference>
<sequence length="313" mass="34953">MSTKPILAVFGVTGNQGYSTAHHVLTSPTLSAKYNVRAISRTASHPNLTSLSSLGAEITCADMSDPSTLPSALKNVSYLFLLTTTQYTGQSRAIETQHAKNVCTEALKQGVRYIIFSSMSHPYKITSGKLKNVEHFDVKAEIETYIRSLPVQSAFFAPASFMQNFHTQIKPRPSEDDDGTYVLADMLPDNALVPYLDITDTGKFIGPILADPDKYAGKFFAAAERFYTRDEVVKIISKVTGKTVRHVQLEDEVVKSHFPEGLREALGEMWVLMREYGYYGEGEQELVKWAREQVEGELTGLEEFLRKSKFTLD</sequence>
<dbReference type="InterPro" id="IPR008030">
    <property type="entry name" value="NmrA-like"/>
</dbReference>
<evidence type="ECO:0000256" key="2">
    <source>
        <dbReference type="ARBA" id="ARBA00022857"/>
    </source>
</evidence>
<keyword evidence="2" id="KW-0521">NADP</keyword>
<dbReference type="SUPFAM" id="SSF51735">
    <property type="entry name" value="NAD(P)-binding Rossmann-fold domains"/>
    <property type="match status" value="1"/>
</dbReference>
<gene>
    <name evidence="4" type="ORF">GMOD_00008292</name>
</gene>
<comment type="similarity">
    <text evidence="1">Belongs to the NmrA-type oxidoreductase family.</text>
</comment>
<dbReference type="Pfam" id="PF05368">
    <property type="entry name" value="NmrA"/>
    <property type="match status" value="1"/>
</dbReference>
<evidence type="ECO:0000256" key="1">
    <source>
        <dbReference type="ARBA" id="ARBA00006328"/>
    </source>
</evidence>
<dbReference type="InterPro" id="IPR051164">
    <property type="entry name" value="NmrA-like_oxidored"/>
</dbReference>
<keyword evidence="5" id="KW-1185">Reference proteome</keyword>
<evidence type="ECO:0000313" key="4">
    <source>
        <dbReference type="EMBL" id="RMZ68572.1"/>
    </source>
</evidence>
<dbReference type="OrthoDB" id="300709at2759"/>
<proteinExistence type="inferred from homology"/>
<organism evidence="4 5">
    <name type="scientific">Pyrenophora seminiperda CCB06</name>
    <dbReference type="NCBI Taxonomy" id="1302712"/>
    <lineage>
        <taxon>Eukaryota</taxon>
        <taxon>Fungi</taxon>
        <taxon>Dikarya</taxon>
        <taxon>Ascomycota</taxon>
        <taxon>Pezizomycotina</taxon>
        <taxon>Dothideomycetes</taxon>
        <taxon>Pleosporomycetidae</taxon>
        <taxon>Pleosporales</taxon>
        <taxon>Pleosporineae</taxon>
        <taxon>Pleosporaceae</taxon>
        <taxon>Pyrenophora</taxon>
    </lineage>
</organism>
<dbReference type="InterPro" id="IPR036291">
    <property type="entry name" value="NAD(P)-bd_dom_sf"/>
</dbReference>
<reference evidence="4 5" key="1">
    <citation type="journal article" date="2014" name="PLoS ONE">
        <title>De novo Genome Assembly of the Fungal Plant Pathogen Pyrenophora semeniperda.</title>
        <authorList>
            <person name="Soliai M.M."/>
            <person name="Meyer S.E."/>
            <person name="Udall J.A."/>
            <person name="Elzinga D.E."/>
            <person name="Hermansen R.A."/>
            <person name="Bodily P.M."/>
            <person name="Hart A.A."/>
            <person name="Coleman C.E."/>
        </authorList>
    </citation>
    <scope>NUCLEOTIDE SEQUENCE [LARGE SCALE GENOMIC DNA]</scope>
    <source>
        <strain evidence="4 5">CCB06</strain>
        <tissue evidence="4">Mycelium</tissue>
    </source>
</reference>
<name>A0A3M7M254_9PLEO</name>
<evidence type="ECO:0000313" key="5">
    <source>
        <dbReference type="Proteomes" id="UP000265663"/>
    </source>
</evidence>
<dbReference type="PANTHER" id="PTHR42748:SF11">
    <property type="entry name" value="NMRA-LIKE DOMAIN-CONTAINING PROTEIN"/>
    <property type="match status" value="1"/>
</dbReference>
<feature type="domain" description="NmrA-like" evidence="3">
    <location>
        <begin position="6"/>
        <end position="305"/>
    </location>
</feature>
<dbReference type="Gene3D" id="3.90.25.10">
    <property type="entry name" value="UDP-galactose 4-epimerase, domain 1"/>
    <property type="match status" value="1"/>
</dbReference>
<protein>
    <submittedName>
        <fullName evidence="4">Family transcriptional regulator</fullName>
    </submittedName>
</protein>
<evidence type="ECO:0000259" key="3">
    <source>
        <dbReference type="Pfam" id="PF05368"/>
    </source>
</evidence>
<dbReference type="PANTHER" id="PTHR42748">
    <property type="entry name" value="NITROGEN METABOLITE REPRESSION PROTEIN NMRA FAMILY MEMBER"/>
    <property type="match status" value="1"/>
</dbReference>
<dbReference type="AlphaFoldDB" id="A0A3M7M254"/>
<dbReference type="GO" id="GO:0005634">
    <property type="term" value="C:nucleus"/>
    <property type="evidence" value="ECO:0007669"/>
    <property type="project" value="TreeGrafter"/>
</dbReference>